<dbReference type="InterPro" id="IPR005370">
    <property type="entry name" value="UPF0180"/>
</dbReference>
<dbReference type="RefSeq" id="WP_090241060.1">
    <property type="nucleotide sequence ID" value="NZ_FOJW01000018.1"/>
</dbReference>
<accession>A0A1I1ABU1</accession>
<proteinExistence type="predicted"/>
<dbReference type="NCBIfam" id="NF002845">
    <property type="entry name" value="PRK03094.1"/>
    <property type="match status" value="1"/>
</dbReference>
<sequence>MARIGVEGTMTDVKEALAEMGHNVVDLQSEDDTAYCDCCVISGQDKDVMGMSTASIAGPVINADGYNAQEICEMVNERLNEQQ</sequence>
<dbReference type="Pfam" id="PF03698">
    <property type="entry name" value="UPF0180"/>
    <property type="match status" value="1"/>
</dbReference>
<organism evidence="1 2">
    <name type="scientific">Lentibacillus halodurans</name>
    <dbReference type="NCBI Taxonomy" id="237679"/>
    <lineage>
        <taxon>Bacteria</taxon>
        <taxon>Bacillati</taxon>
        <taxon>Bacillota</taxon>
        <taxon>Bacilli</taxon>
        <taxon>Bacillales</taxon>
        <taxon>Bacillaceae</taxon>
        <taxon>Lentibacillus</taxon>
    </lineage>
</organism>
<evidence type="ECO:0000313" key="1">
    <source>
        <dbReference type="EMBL" id="SFB35454.1"/>
    </source>
</evidence>
<name>A0A1I1ABU1_9BACI</name>
<reference evidence="1 2" key="1">
    <citation type="submission" date="2016-10" db="EMBL/GenBank/DDBJ databases">
        <authorList>
            <person name="de Groot N.N."/>
        </authorList>
    </citation>
    <scope>NUCLEOTIDE SEQUENCE [LARGE SCALE GENOMIC DNA]</scope>
    <source>
        <strain evidence="1 2">CGMCC 1.3702</strain>
    </source>
</reference>
<protein>
    <submittedName>
        <fullName evidence="1">Uncharacterized protein family (UPF0180)</fullName>
    </submittedName>
</protein>
<gene>
    <name evidence="1" type="ORF">SAMN04488072_11845</name>
</gene>
<evidence type="ECO:0000313" key="2">
    <source>
        <dbReference type="Proteomes" id="UP000198642"/>
    </source>
</evidence>
<dbReference type="OrthoDB" id="1708042at2"/>
<dbReference type="STRING" id="237679.SAMN04488072_11845"/>
<keyword evidence="2" id="KW-1185">Reference proteome</keyword>
<dbReference type="AlphaFoldDB" id="A0A1I1ABU1"/>
<dbReference type="Proteomes" id="UP000198642">
    <property type="component" value="Unassembled WGS sequence"/>
</dbReference>
<dbReference type="EMBL" id="FOJW01000018">
    <property type="protein sequence ID" value="SFB35454.1"/>
    <property type="molecule type" value="Genomic_DNA"/>
</dbReference>